<dbReference type="Gene3D" id="3.40.50.720">
    <property type="entry name" value="NAD(P)-binding Rossmann-like Domain"/>
    <property type="match status" value="1"/>
</dbReference>
<gene>
    <name evidence="13" type="ORF">VSH64_10705</name>
</gene>
<dbReference type="Proteomes" id="UP001330812">
    <property type="component" value="Chromosome"/>
</dbReference>
<evidence type="ECO:0000256" key="5">
    <source>
        <dbReference type="ARBA" id="ARBA00022723"/>
    </source>
</evidence>
<comment type="catalytic activity">
    <reaction evidence="11">
        <text>2 reduced [2Fe-2S]-[ferredoxin] + NADP(+) + H(+) = 2 oxidized [2Fe-2S]-[ferredoxin] + NADPH</text>
        <dbReference type="Rhea" id="RHEA:20125"/>
        <dbReference type="Rhea" id="RHEA-COMP:10000"/>
        <dbReference type="Rhea" id="RHEA-COMP:10001"/>
        <dbReference type="ChEBI" id="CHEBI:15378"/>
        <dbReference type="ChEBI" id="CHEBI:33737"/>
        <dbReference type="ChEBI" id="CHEBI:33738"/>
        <dbReference type="ChEBI" id="CHEBI:57783"/>
        <dbReference type="ChEBI" id="CHEBI:58349"/>
        <dbReference type="EC" id="1.18.1.2"/>
    </reaction>
</comment>
<dbReference type="PANTHER" id="PTHR48467">
    <property type="entry name" value="GLUTAMATE SYNTHASE 1 [NADH], CHLOROPLASTIC-LIKE"/>
    <property type="match status" value="1"/>
</dbReference>
<evidence type="ECO:0000256" key="3">
    <source>
        <dbReference type="ARBA" id="ARBA00013223"/>
    </source>
</evidence>
<keyword evidence="9" id="KW-0408">Iron</keyword>
<evidence type="ECO:0000256" key="2">
    <source>
        <dbReference type="ARBA" id="ARBA00008312"/>
    </source>
</evidence>
<evidence type="ECO:0000256" key="4">
    <source>
        <dbReference type="ARBA" id="ARBA00022630"/>
    </source>
</evidence>
<keyword evidence="5" id="KW-0479">Metal-binding</keyword>
<evidence type="ECO:0000256" key="11">
    <source>
        <dbReference type="ARBA" id="ARBA00047776"/>
    </source>
</evidence>
<dbReference type="EC" id="1.18.1.2" evidence="3"/>
<evidence type="ECO:0000313" key="14">
    <source>
        <dbReference type="Proteomes" id="UP001330812"/>
    </source>
</evidence>
<comment type="similarity">
    <text evidence="2">Belongs to the ferredoxin--NADP reductase type 1 family.</text>
</comment>
<dbReference type="Pfam" id="PF07992">
    <property type="entry name" value="Pyr_redox_2"/>
    <property type="match status" value="1"/>
</dbReference>
<name>A0ABZ1IGL5_9PSEU</name>
<keyword evidence="10" id="KW-0411">Iron-sulfur</keyword>
<dbReference type="Pfam" id="PF12838">
    <property type="entry name" value="Fer4_7"/>
    <property type="match status" value="1"/>
</dbReference>
<sequence length="555" mass="58065">MTFVITSGCCSDAACVAVCPVQCIRPRPGDPDFAGAEQLYIDPRSCIDCSACEPVCPVGAIVPDYDLDPDDVHLTVNAEFFTGAPTPEEPAPAAVRHTVAAGPLRVAVVGAGPAALYAVAELSAVPGVEVTLVERLPTPHGLVRYGIAPDHAGTKRVADQFRTTLTRPNVTCLFNVEVGRDLSLAELSAAHHAVIWAAGAPAANALGLPGEDLPGVHPAGDFVAWYNGHPDHARAEFDLSGRRAVVIGNGNVALDVARVLARPAADLARTDIADHALAALAGSAVAEVLIAARKSPHQAACSLGELEALSRTPGLALRCEDLDLSVSADVAAALHPAGPSPLQQRKLALFTEAAEAGHTADRTITFGFGLEPRRFEGTDRVRGVVFERTVTELVDGTPRTRGTGDHVTVAADLVLTATGYRSAEIPGLPFDKRRGRIANDGGRVTEESRVRPGTYCTGWARRGASGVVGTNRADAAEVVAAVLADFAAGLLHAAEPAGGSPETLQELLRTRGIPVLDARAWARLDEHEVARGRTEGRPRVKVTAVEDMLRLAAPR</sequence>
<dbReference type="Gene3D" id="3.50.50.60">
    <property type="entry name" value="FAD/NAD(P)-binding domain"/>
    <property type="match status" value="1"/>
</dbReference>
<reference evidence="13 14" key="1">
    <citation type="journal article" date="2015" name="Int. J. Syst. Evol. Microbiol.">
        <title>Amycolatopsis rhabdoformis sp. nov., an actinomycete isolated from a tropical forest soil.</title>
        <authorList>
            <person name="Souza W.R."/>
            <person name="Silva R.E."/>
            <person name="Goodfellow M."/>
            <person name="Busarakam K."/>
            <person name="Figueiro F.S."/>
            <person name="Ferreira D."/>
            <person name="Rodrigues-Filho E."/>
            <person name="Moraes L.A.B."/>
            <person name="Zucchi T.D."/>
        </authorList>
    </citation>
    <scope>NUCLEOTIDE SEQUENCE [LARGE SCALE GENOMIC DNA]</scope>
    <source>
        <strain evidence="13 14">NCIMB 14900</strain>
    </source>
</reference>
<evidence type="ECO:0000256" key="1">
    <source>
        <dbReference type="ARBA" id="ARBA00001974"/>
    </source>
</evidence>
<keyword evidence="6" id="KW-0274">FAD</keyword>
<evidence type="ECO:0000256" key="6">
    <source>
        <dbReference type="ARBA" id="ARBA00022827"/>
    </source>
</evidence>
<dbReference type="SUPFAM" id="SSF54862">
    <property type="entry name" value="4Fe-4S ferredoxins"/>
    <property type="match status" value="1"/>
</dbReference>
<proteinExistence type="inferred from homology"/>
<dbReference type="SUPFAM" id="SSF51971">
    <property type="entry name" value="Nucleotide-binding domain"/>
    <property type="match status" value="2"/>
</dbReference>
<keyword evidence="8" id="KW-0560">Oxidoreductase</keyword>
<dbReference type="InterPro" id="IPR036188">
    <property type="entry name" value="FAD/NAD-bd_sf"/>
</dbReference>
<dbReference type="InterPro" id="IPR017900">
    <property type="entry name" value="4Fe4S_Fe_S_CS"/>
</dbReference>
<dbReference type="EMBL" id="CP142149">
    <property type="protein sequence ID" value="WSE32575.1"/>
    <property type="molecule type" value="Genomic_DNA"/>
</dbReference>
<organism evidence="13 14">
    <name type="scientific">Amycolatopsis rhabdoformis</name>
    <dbReference type="NCBI Taxonomy" id="1448059"/>
    <lineage>
        <taxon>Bacteria</taxon>
        <taxon>Bacillati</taxon>
        <taxon>Actinomycetota</taxon>
        <taxon>Actinomycetes</taxon>
        <taxon>Pseudonocardiales</taxon>
        <taxon>Pseudonocardiaceae</taxon>
        <taxon>Amycolatopsis</taxon>
    </lineage>
</organism>
<dbReference type="PROSITE" id="PS00198">
    <property type="entry name" value="4FE4S_FER_1"/>
    <property type="match status" value="1"/>
</dbReference>
<feature type="domain" description="4Fe-4S ferredoxin-type" evidence="12">
    <location>
        <begin position="37"/>
        <end position="66"/>
    </location>
</feature>
<evidence type="ECO:0000256" key="10">
    <source>
        <dbReference type="ARBA" id="ARBA00023014"/>
    </source>
</evidence>
<dbReference type="InterPro" id="IPR055275">
    <property type="entry name" value="Ferredox_Rdtase"/>
</dbReference>
<dbReference type="PROSITE" id="PS51379">
    <property type="entry name" value="4FE4S_FER_2"/>
    <property type="match status" value="2"/>
</dbReference>
<comment type="cofactor">
    <cofactor evidence="1">
        <name>FAD</name>
        <dbReference type="ChEBI" id="CHEBI:57692"/>
    </cofactor>
</comment>
<dbReference type="InterPro" id="IPR023753">
    <property type="entry name" value="FAD/NAD-binding_dom"/>
</dbReference>
<keyword evidence="14" id="KW-1185">Reference proteome</keyword>
<dbReference type="InterPro" id="IPR021163">
    <property type="entry name" value="Ferredox_Rdtase_adrenod"/>
</dbReference>
<dbReference type="PRINTS" id="PR00419">
    <property type="entry name" value="ADXRDTASE"/>
</dbReference>
<keyword evidence="4" id="KW-0285">Flavoprotein</keyword>
<keyword evidence="7" id="KW-0521">NADP</keyword>
<dbReference type="RefSeq" id="WP_326835382.1">
    <property type="nucleotide sequence ID" value="NZ_CP142149.1"/>
</dbReference>
<dbReference type="PANTHER" id="PTHR48467:SF1">
    <property type="entry name" value="GLUTAMATE SYNTHASE 1 [NADH], CHLOROPLASTIC-LIKE"/>
    <property type="match status" value="1"/>
</dbReference>
<evidence type="ECO:0000313" key="13">
    <source>
        <dbReference type="EMBL" id="WSE32575.1"/>
    </source>
</evidence>
<dbReference type="Gene3D" id="3.30.70.20">
    <property type="match status" value="1"/>
</dbReference>
<feature type="domain" description="4Fe-4S ferredoxin-type" evidence="12">
    <location>
        <begin position="1"/>
        <end position="29"/>
    </location>
</feature>
<dbReference type="InterPro" id="IPR017896">
    <property type="entry name" value="4Fe4S_Fe-S-bd"/>
</dbReference>
<evidence type="ECO:0000256" key="9">
    <source>
        <dbReference type="ARBA" id="ARBA00023004"/>
    </source>
</evidence>
<evidence type="ECO:0000256" key="7">
    <source>
        <dbReference type="ARBA" id="ARBA00022857"/>
    </source>
</evidence>
<accession>A0ABZ1IGL5</accession>
<evidence type="ECO:0000256" key="8">
    <source>
        <dbReference type="ARBA" id="ARBA00023002"/>
    </source>
</evidence>
<dbReference type="PIRSF" id="PIRSF000362">
    <property type="entry name" value="FNR"/>
    <property type="match status" value="1"/>
</dbReference>
<protein>
    <recommendedName>
        <fullName evidence="3">ferredoxin--NADP(+) reductase</fullName>
        <ecNumber evidence="3">1.18.1.2</ecNumber>
    </recommendedName>
</protein>
<evidence type="ECO:0000259" key="12">
    <source>
        <dbReference type="PROSITE" id="PS51379"/>
    </source>
</evidence>